<accession>A0A1B7MU40</accession>
<dbReference type="Proteomes" id="UP000092154">
    <property type="component" value="Unassembled WGS sequence"/>
</dbReference>
<dbReference type="GO" id="GO:0005524">
    <property type="term" value="F:ATP binding"/>
    <property type="evidence" value="ECO:0007669"/>
    <property type="project" value="InterPro"/>
</dbReference>
<evidence type="ECO:0000313" key="2">
    <source>
        <dbReference type="EMBL" id="OAX36143.1"/>
    </source>
</evidence>
<dbReference type="Pfam" id="PF17667">
    <property type="entry name" value="Pkinase_fungal"/>
    <property type="match status" value="1"/>
</dbReference>
<reference evidence="2 3" key="1">
    <citation type="submission" date="2016-06" db="EMBL/GenBank/DDBJ databases">
        <title>Comparative genomics of the ectomycorrhizal sister species Rhizopogon vinicolor and Rhizopogon vesiculosus (Basidiomycota: Boletales) reveals a divergence of the mating type B locus.</title>
        <authorList>
            <consortium name="DOE Joint Genome Institute"/>
            <person name="Mujic A.B."/>
            <person name="Kuo A."/>
            <person name="Tritt A."/>
            <person name="Lipzen A."/>
            <person name="Chen C."/>
            <person name="Johnson J."/>
            <person name="Sharma A."/>
            <person name="Barry K."/>
            <person name="Grigoriev I.V."/>
            <person name="Spatafora J.W."/>
        </authorList>
    </citation>
    <scope>NUCLEOTIDE SEQUENCE [LARGE SCALE GENOMIC DNA]</scope>
    <source>
        <strain evidence="2 3">AM-OR11-026</strain>
    </source>
</reference>
<dbReference type="SUPFAM" id="SSF56112">
    <property type="entry name" value="Protein kinase-like (PK-like)"/>
    <property type="match status" value="1"/>
</dbReference>
<protein>
    <recommendedName>
        <fullName evidence="1">Protein kinase domain-containing protein</fullName>
    </recommendedName>
</protein>
<keyword evidence="3" id="KW-1185">Reference proteome</keyword>
<dbReference type="InParanoid" id="A0A1B7MU40"/>
<dbReference type="InterPro" id="IPR000719">
    <property type="entry name" value="Prot_kinase_dom"/>
</dbReference>
<dbReference type="PROSITE" id="PS00109">
    <property type="entry name" value="PROTEIN_KINASE_TYR"/>
    <property type="match status" value="1"/>
</dbReference>
<dbReference type="PROSITE" id="PS50011">
    <property type="entry name" value="PROTEIN_KINASE_DOM"/>
    <property type="match status" value="1"/>
</dbReference>
<sequence>HRHYCLVLDIIGRALTELTSSHELVSVIQDSLVTHRSTYAAGILHHDLSPGNIVIVKGVGYLIDWDLLITRVHLLDK</sequence>
<dbReference type="OrthoDB" id="2747778at2759"/>
<dbReference type="AlphaFoldDB" id="A0A1B7MU40"/>
<feature type="non-terminal residue" evidence="2">
    <location>
        <position position="1"/>
    </location>
</feature>
<dbReference type="InterPro" id="IPR040976">
    <property type="entry name" value="Pkinase_fungal"/>
</dbReference>
<proteinExistence type="predicted"/>
<gene>
    <name evidence="2" type="ORF">K503DRAFT_695679</name>
</gene>
<dbReference type="InterPro" id="IPR008266">
    <property type="entry name" value="Tyr_kinase_AS"/>
</dbReference>
<feature type="domain" description="Protein kinase" evidence="1">
    <location>
        <begin position="1"/>
        <end position="77"/>
    </location>
</feature>
<name>A0A1B7MU40_9AGAM</name>
<dbReference type="EMBL" id="KV448438">
    <property type="protein sequence ID" value="OAX36143.1"/>
    <property type="molecule type" value="Genomic_DNA"/>
</dbReference>
<organism evidence="2 3">
    <name type="scientific">Rhizopogon vinicolor AM-OR11-026</name>
    <dbReference type="NCBI Taxonomy" id="1314800"/>
    <lineage>
        <taxon>Eukaryota</taxon>
        <taxon>Fungi</taxon>
        <taxon>Dikarya</taxon>
        <taxon>Basidiomycota</taxon>
        <taxon>Agaricomycotina</taxon>
        <taxon>Agaricomycetes</taxon>
        <taxon>Agaricomycetidae</taxon>
        <taxon>Boletales</taxon>
        <taxon>Suillineae</taxon>
        <taxon>Rhizopogonaceae</taxon>
        <taxon>Rhizopogon</taxon>
    </lineage>
</organism>
<evidence type="ECO:0000259" key="1">
    <source>
        <dbReference type="PROSITE" id="PS50011"/>
    </source>
</evidence>
<dbReference type="GO" id="GO:0004672">
    <property type="term" value="F:protein kinase activity"/>
    <property type="evidence" value="ECO:0007669"/>
    <property type="project" value="InterPro"/>
</dbReference>
<dbReference type="InterPro" id="IPR011009">
    <property type="entry name" value="Kinase-like_dom_sf"/>
</dbReference>
<evidence type="ECO:0000313" key="3">
    <source>
        <dbReference type="Proteomes" id="UP000092154"/>
    </source>
</evidence>